<keyword evidence="2" id="KW-0808">Transferase</keyword>
<organism evidence="2 3">
    <name type="scientific">Streptococcus lutetiensis</name>
    <dbReference type="NCBI Taxonomy" id="150055"/>
    <lineage>
        <taxon>Bacteria</taxon>
        <taxon>Bacillati</taxon>
        <taxon>Bacillota</taxon>
        <taxon>Bacilli</taxon>
        <taxon>Lactobacillales</taxon>
        <taxon>Streptococcaceae</taxon>
        <taxon>Streptococcus</taxon>
    </lineage>
</organism>
<keyword evidence="1" id="KW-1133">Transmembrane helix</keyword>
<gene>
    <name evidence="2" type="ORF">NCTC8738_01646</name>
</gene>
<keyword evidence="2" id="KW-0418">Kinase</keyword>
<evidence type="ECO:0000313" key="3">
    <source>
        <dbReference type="Proteomes" id="UP000248954"/>
    </source>
</evidence>
<dbReference type="RefSeq" id="WP_158526974.1">
    <property type="nucleotide sequence ID" value="NZ_CAXUKC010000007.1"/>
</dbReference>
<evidence type="ECO:0000313" key="2">
    <source>
        <dbReference type="EMBL" id="SQF42821.1"/>
    </source>
</evidence>
<keyword evidence="1" id="KW-0472">Membrane</keyword>
<protein>
    <submittedName>
        <fullName evidence="2">Sensor kinase</fullName>
    </submittedName>
</protein>
<dbReference type="GO" id="GO:0016301">
    <property type="term" value="F:kinase activity"/>
    <property type="evidence" value="ECO:0007669"/>
    <property type="project" value="UniProtKB-KW"/>
</dbReference>
<feature type="transmembrane region" description="Helical" evidence="1">
    <location>
        <begin position="6"/>
        <end position="24"/>
    </location>
</feature>
<keyword evidence="1" id="KW-0812">Transmembrane</keyword>
<accession>A0AB38G818</accession>
<evidence type="ECO:0000256" key="1">
    <source>
        <dbReference type="SAM" id="Phobius"/>
    </source>
</evidence>
<feature type="transmembrane region" description="Helical" evidence="1">
    <location>
        <begin position="98"/>
        <end position="118"/>
    </location>
</feature>
<proteinExistence type="predicted"/>
<sequence>MGYSLVTILIFILVQEFSLPLIFVKYLSDGIFYVSFSILLILAAFSLVKDYPSFLLQKVNLILLTLLSLIPLLFLPIMGAVNHLIVNRLTITRTHLSLPVVYILEAIVSTFLMISFTVMMKFMLIWLVVVYCFLFILCSLPIIKDFMDMAKQLNYRLDGQTIFSAVEMKREDIAITIHDTIIQEVIYHKKQIESAGDVDKSEVLNTLDDVVFELRELCSNIYPLMIKELGLKNAILELLNKFQIGNNSFQCF</sequence>
<name>A0AB38G818_9STRE</name>
<feature type="transmembrane region" description="Helical" evidence="1">
    <location>
        <begin position="61"/>
        <end position="86"/>
    </location>
</feature>
<feature type="transmembrane region" description="Helical" evidence="1">
    <location>
        <begin position="124"/>
        <end position="143"/>
    </location>
</feature>
<dbReference type="Proteomes" id="UP000248954">
    <property type="component" value="Chromosome 1"/>
</dbReference>
<dbReference type="EMBL" id="LS483348">
    <property type="protein sequence ID" value="SQF42821.1"/>
    <property type="molecule type" value="Genomic_DNA"/>
</dbReference>
<reference evidence="2 3" key="1">
    <citation type="submission" date="2018-06" db="EMBL/GenBank/DDBJ databases">
        <authorList>
            <consortium name="Pathogen Informatics"/>
            <person name="Doyle S."/>
        </authorList>
    </citation>
    <scope>NUCLEOTIDE SEQUENCE [LARGE SCALE GENOMIC DNA]</scope>
    <source>
        <strain evidence="2 3">NCTC8738</strain>
    </source>
</reference>
<dbReference type="AlphaFoldDB" id="A0AB38G818"/>
<feature type="transmembrane region" description="Helical" evidence="1">
    <location>
        <begin position="31"/>
        <end position="49"/>
    </location>
</feature>